<dbReference type="Gene3D" id="3.40.640.10">
    <property type="entry name" value="Type I PLP-dependent aspartate aminotransferase-like (Major domain)"/>
    <property type="match status" value="1"/>
</dbReference>
<dbReference type="PANTHER" id="PTHR43586:SF21">
    <property type="entry name" value="PYRIDOXAL PHOSPHATE (PLP)-DEPENDENT ASPARTATE AMINOTRANSFERASE SUPERFAMILY"/>
    <property type="match status" value="1"/>
</dbReference>
<dbReference type="InterPro" id="IPR015422">
    <property type="entry name" value="PyrdxlP-dep_Trfase_small"/>
</dbReference>
<dbReference type="InterPro" id="IPR015421">
    <property type="entry name" value="PyrdxlP-dep_Trfase_major"/>
</dbReference>
<dbReference type="Gene3D" id="3.90.1150.10">
    <property type="entry name" value="Aspartate Aminotransferase, domain 1"/>
    <property type="match status" value="1"/>
</dbReference>
<dbReference type="AlphaFoldDB" id="A0A382MNW4"/>
<sequence length="241" mass="26275">MQFTAELVARCRAQFPALSREIDGQPVAFLDGAAGSQVPQCVIDAIGDYLANRNANHEGEFATSYESDAMLENAHQAAADFLGTDDPHTVCFGANMTTLTLAFSRALAKTWQPGDEILVSRLDHDGNFSPWQLAARDAGVTVREVAIRPDDCTLDIDDFKSKLTDKTRLVAFCAASNFSGTVNPTGDLCTLAHEAGAQVFIDAVHYAPHRRIDVSSWQCDYLACSAYKFFGPHVGLLWGRR</sequence>
<evidence type="ECO:0000259" key="1">
    <source>
        <dbReference type="Pfam" id="PF00266"/>
    </source>
</evidence>
<feature type="non-terminal residue" evidence="2">
    <location>
        <position position="241"/>
    </location>
</feature>
<gene>
    <name evidence="2" type="ORF">METZ01_LOCUS303537</name>
</gene>
<reference evidence="2" key="1">
    <citation type="submission" date="2018-05" db="EMBL/GenBank/DDBJ databases">
        <authorList>
            <person name="Lanie J.A."/>
            <person name="Ng W.-L."/>
            <person name="Kazmierczak K.M."/>
            <person name="Andrzejewski T.M."/>
            <person name="Davidsen T.M."/>
            <person name="Wayne K.J."/>
            <person name="Tettelin H."/>
            <person name="Glass J.I."/>
            <person name="Rusch D."/>
            <person name="Podicherti R."/>
            <person name="Tsui H.-C.T."/>
            <person name="Winkler M.E."/>
        </authorList>
    </citation>
    <scope>NUCLEOTIDE SEQUENCE</scope>
</reference>
<protein>
    <recommendedName>
        <fullName evidence="1">Aminotransferase class V domain-containing protein</fullName>
    </recommendedName>
</protein>
<dbReference type="PANTHER" id="PTHR43586">
    <property type="entry name" value="CYSTEINE DESULFURASE"/>
    <property type="match status" value="1"/>
</dbReference>
<dbReference type="Pfam" id="PF00266">
    <property type="entry name" value="Aminotran_5"/>
    <property type="match status" value="1"/>
</dbReference>
<accession>A0A382MNW4</accession>
<dbReference type="InterPro" id="IPR015424">
    <property type="entry name" value="PyrdxlP-dep_Trfase"/>
</dbReference>
<name>A0A382MNW4_9ZZZZ</name>
<dbReference type="SUPFAM" id="SSF53383">
    <property type="entry name" value="PLP-dependent transferases"/>
    <property type="match status" value="1"/>
</dbReference>
<dbReference type="EMBL" id="UINC01094980">
    <property type="protein sequence ID" value="SVC50683.1"/>
    <property type="molecule type" value="Genomic_DNA"/>
</dbReference>
<proteinExistence type="predicted"/>
<feature type="domain" description="Aminotransferase class V" evidence="1">
    <location>
        <begin position="29"/>
        <end position="241"/>
    </location>
</feature>
<dbReference type="InterPro" id="IPR000192">
    <property type="entry name" value="Aminotrans_V_dom"/>
</dbReference>
<evidence type="ECO:0000313" key="2">
    <source>
        <dbReference type="EMBL" id="SVC50683.1"/>
    </source>
</evidence>
<organism evidence="2">
    <name type="scientific">marine metagenome</name>
    <dbReference type="NCBI Taxonomy" id="408172"/>
    <lineage>
        <taxon>unclassified sequences</taxon>
        <taxon>metagenomes</taxon>
        <taxon>ecological metagenomes</taxon>
    </lineage>
</organism>